<protein>
    <submittedName>
        <fullName evidence="1">Uncharacterized protein</fullName>
    </submittedName>
</protein>
<reference evidence="1 2" key="1">
    <citation type="journal article" date="2013" name="Genome Announc.">
        <title>Draft Genome Sequence of Methylophaga lonarensis MPLT, a Haloalkaliphilic (Non-Methane-Utilizing) Methylotroph.</title>
        <authorList>
            <person name="Shetty S.A."/>
            <person name="Marathe N.P."/>
            <person name="Munot H."/>
            <person name="Antony C.P."/>
            <person name="Dhotre D.P."/>
            <person name="Murrell J.C."/>
            <person name="Shouche Y.S."/>
        </authorList>
    </citation>
    <scope>NUCLEOTIDE SEQUENCE [LARGE SCALE GENOMIC DNA]</scope>
    <source>
        <strain evidence="1 2">MPL</strain>
    </source>
</reference>
<dbReference type="AlphaFoldDB" id="M7P464"/>
<dbReference type="EMBL" id="APHR01000002">
    <property type="protein sequence ID" value="EMR14307.1"/>
    <property type="molecule type" value="Genomic_DNA"/>
</dbReference>
<name>M7P464_9GAMM</name>
<evidence type="ECO:0000313" key="1">
    <source>
        <dbReference type="EMBL" id="EMR14307.1"/>
    </source>
</evidence>
<sequence>MKNIVLNAVFILLMLVSAKAVLAIAPFEHSGEVTLLSSDIRQIIINGTRYELADPLLVNGKPFTGNDLPFSVGSQVGITIRQQDLGRLPVVDEIWLLDTQEGDSP</sequence>
<dbReference type="RefSeq" id="WP_009725160.1">
    <property type="nucleotide sequence ID" value="NZ_APHR01000002.1"/>
</dbReference>
<proteinExistence type="predicted"/>
<dbReference type="STRING" id="1286106.MPL1_00462"/>
<keyword evidence="2" id="KW-1185">Reference proteome</keyword>
<comment type="caution">
    <text evidence="1">The sequence shown here is derived from an EMBL/GenBank/DDBJ whole genome shotgun (WGS) entry which is preliminary data.</text>
</comment>
<dbReference type="Proteomes" id="UP000012019">
    <property type="component" value="Unassembled WGS sequence"/>
</dbReference>
<evidence type="ECO:0000313" key="2">
    <source>
        <dbReference type="Proteomes" id="UP000012019"/>
    </source>
</evidence>
<organism evidence="1 2">
    <name type="scientific">Methylophaga lonarensis MPL</name>
    <dbReference type="NCBI Taxonomy" id="1286106"/>
    <lineage>
        <taxon>Bacteria</taxon>
        <taxon>Pseudomonadati</taxon>
        <taxon>Pseudomonadota</taxon>
        <taxon>Gammaproteobacteria</taxon>
        <taxon>Thiotrichales</taxon>
        <taxon>Piscirickettsiaceae</taxon>
        <taxon>Methylophaga</taxon>
    </lineage>
</organism>
<accession>M7P464</accession>
<gene>
    <name evidence="1" type="ORF">MPL1_00462</name>
</gene>